<protein>
    <submittedName>
        <fullName evidence="1">Uncharacterized protein</fullName>
    </submittedName>
</protein>
<dbReference type="HOGENOM" id="CLU_115968_2_0_1"/>
<evidence type="ECO:0000313" key="2">
    <source>
        <dbReference type="Proteomes" id="UP000054018"/>
    </source>
</evidence>
<accession>A0A0C9Z6X2</accession>
<dbReference type="Gene3D" id="2.80.10.50">
    <property type="match status" value="1"/>
</dbReference>
<dbReference type="Pfam" id="PF16850">
    <property type="entry name" value="Inhibitor_I66"/>
    <property type="match status" value="1"/>
</dbReference>
<dbReference type="EMBL" id="KN833811">
    <property type="protein sequence ID" value="KIK18177.1"/>
    <property type="molecule type" value="Genomic_DNA"/>
</dbReference>
<dbReference type="GO" id="GO:0004867">
    <property type="term" value="F:serine-type endopeptidase inhibitor activity"/>
    <property type="evidence" value="ECO:0007669"/>
    <property type="project" value="InterPro"/>
</dbReference>
<name>A0A0C9Z6X2_9AGAM</name>
<dbReference type="OrthoDB" id="2668679at2759"/>
<sequence>MANILLHGQYYIISVQDNEQLDVSKIIPAIFPPPPLPVIVLPREVVPPRPPFTVEPVNGGDNTYVIKVENRNTRGQEKRVFAFEDQPAEEWVIVYRELQGAYTIERRGEPVGWTVPLFEETELRQVVLEPIISTHSIPPQFLPRQLFRFEGLPVE</sequence>
<reference evidence="1 2" key="1">
    <citation type="submission" date="2014-04" db="EMBL/GenBank/DDBJ databases">
        <authorList>
            <consortium name="DOE Joint Genome Institute"/>
            <person name="Kuo A."/>
            <person name="Kohler A."/>
            <person name="Costa M.D."/>
            <person name="Nagy L.G."/>
            <person name="Floudas D."/>
            <person name="Copeland A."/>
            <person name="Barry K.W."/>
            <person name="Cichocki N."/>
            <person name="Veneault-Fourrey C."/>
            <person name="LaButti K."/>
            <person name="Lindquist E.A."/>
            <person name="Lipzen A."/>
            <person name="Lundell T."/>
            <person name="Morin E."/>
            <person name="Murat C."/>
            <person name="Sun H."/>
            <person name="Tunlid A."/>
            <person name="Henrissat B."/>
            <person name="Grigoriev I.V."/>
            <person name="Hibbett D.S."/>
            <person name="Martin F."/>
            <person name="Nordberg H.P."/>
            <person name="Cantor M.N."/>
            <person name="Hua S.X."/>
        </authorList>
    </citation>
    <scope>NUCLEOTIDE SEQUENCE [LARGE SCALE GENOMIC DNA]</scope>
    <source>
        <strain evidence="1 2">441</strain>
    </source>
</reference>
<evidence type="ECO:0000313" key="1">
    <source>
        <dbReference type="EMBL" id="KIK18177.1"/>
    </source>
</evidence>
<dbReference type="CDD" id="cd23428">
    <property type="entry name" value="beta-trefoil_Ricin_SPI"/>
    <property type="match status" value="1"/>
</dbReference>
<keyword evidence="2" id="KW-1185">Reference proteome</keyword>
<proteinExistence type="predicted"/>
<reference evidence="2" key="2">
    <citation type="submission" date="2015-01" db="EMBL/GenBank/DDBJ databases">
        <title>Evolutionary Origins and Diversification of the Mycorrhizal Mutualists.</title>
        <authorList>
            <consortium name="DOE Joint Genome Institute"/>
            <consortium name="Mycorrhizal Genomics Consortium"/>
            <person name="Kohler A."/>
            <person name="Kuo A."/>
            <person name="Nagy L.G."/>
            <person name="Floudas D."/>
            <person name="Copeland A."/>
            <person name="Barry K.W."/>
            <person name="Cichocki N."/>
            <person name="Veneault-Fourrey C."/>
            <person name="LaButti K."/>
            <person name="Lindquist E.A."/>
            <person name="Lipzen A."/>
            <person name="Lundell T."/>
            <person name="Morin E."/>
            <person name="Murat C."/>
            <person name="Riley R."/>
            <person name="Ohm R."/>
            <person name="Sun H."/>
            <person name="Tunlid A."/>
            <person name="Henrissat B."/>
            <person name="Grigoriev I.V."/>
            <person name="Hibbett D.S."/>
            <person name="Martin F."/>
        </authorList>
    </citation>
    <scope>NUCLEOTIDE SEQUENCE [LARGE SCALE GENOMIC DNA]</scope>
    <source>
        <strain evidence="2">441</strain>
    </source>
</reference>
<dbReference type="AlphaFoldDB" id="A0A0C9Z6X2"/>
<gene>
    <name evidence="1" type="ORF">PISMIDRAFT_196824</name>
</gene>
<dbReference type="Proteomes" id="UP000054018">
    <property type="component" value="Unassembled WGS sequence"/>
</dbReference>
<dbReference type="InterPro" id="IPR031755">
    <property type="entry name" value="Inhibitor_I66"/>
</dbReference>
<organism evidence="1 2">
    <name type="scientific">Pisolithus microcarpus 441</name>
    <dbReference type="NCBI Taxonomy" id="765257"/>
    <lineage>
        <taxon>Eukaryota</taxon>
        <taxon>Fungi</taxon>
        <taxon>Dikarya</taxon>
        <taxon>Basidiomycota</taxon>
        <taxon>Agaricomycotina</taxon>
        <taxon>Agaricomycetes</taxon>
        <taxon>Agaricomycetidae</taxon>
        <taxon>Boletales</taxon>
        <taxon>Sclerodermatineae</taxon>
        <taxon>Pisolithaceae</taxon>
        <taxon>Pisolithus</taxon>
    </lineage>
</organism>